<gene>
    <name evidence="3" type="ORF">GCM10022231_19780</name>
</gene>
<comment type="caution">
    <text evidence="3">The sequence shown here is derived from an EMBL/GenBank/DDBJ whole genome shotgun (WGS) entry which is preliminary data.</text>
</comment>
<evidence type="ECO:0000259" key="2">
    <source>
        <dbReference type="Pfam" id="PF13701"/>
    </source>
</evidence>
<keyword evidence="4" id="KW-1185">Reference proteome</keyword>
<dbReference type="Proteomes" id="UP001418444">
    <property type="component" value="Unassembled WGS sequence"/>
</dbReference>
<protein>
    <recommendedName>
        <fullName evidence="2">Transposase DDE domain-containing protein</fullName>
    </recommendedName>
</protein>
<name>A0ABP7P5D5_9ACTN</name>
<evidence type="ECO:0000256" key="1">
    <source>
        <dbReference type="SAM" id="MobiDB-lite"/>
    </source>
</evidence>
<reference evidence="4" key="1">
    <citation type="journal article" date="2019" name="Int. J. Syst. Evol. Microbiol.">
        <title>The Global Catalogue of Microorganisms (GCM) 10K type strain sequencing project: providing services to taxonomists for standard genome sequencing and annotation.</title>
        <authorList>
            <consortium name="The Broad Institute Genomics Platform"/>
            <consortium name="The Broad Institute Genome Sequencing Center for Infectious Disease"/>
            <person name="Wu L."/>
            <person name="Ma J."/>
        </authorList>
    </citation>
    <scope>NUCLEOTIDE SEQUENCE [LARGE SCALE GENOMIC DNA]</scope>
    <source>
        <strain evidence="4">JCM 16923</strain>
    </source>
</reference>
<accession>A0ABP7P5D5</accession>
<dbReference type="Pfam" id="PF13701">
    <property type="entry name" value="DDE_Tnp_1_4"/>
    <property type="match status" value="1"/>
</dbReference>
<proteinExistence type="predicted"/>
<feature type="region of interest" description="Disordered" evidence="1">
    <location>
        <begin position="84"/>
        <end position="163"/>
    </location>
</feature>
<evidence type="ECO:0000313" key="3">
    <source>
        <dbReference type="EMBL" id="GAA3959966.1"/>
    </source>
</evidence>
<dbReference type="InterPro" id="IPR025668">
    <property type="entry name" value="Tnp_DDE_dom"/>
</dbReference>
<sequence length="163" mass="18264">MELRHRQHARVEDRIRQAKATGLRNLPCRAFNENAAWLEVVLMATDLIAWTKLIAFAGDPVLARCEIAAFRYRVLHVAARITRGARQTRCESTRHGDGLRPSPLAGTEYAPLSANHRTLPRQPRRTPGTRSPDAMSRAPNTPNRRNQTETARRPPSASLLTAT</sequence>
<evidence type="ECO:0000313" key="4">
    <source>
        <dbReference type="Proteomes" id="UP001418444"/>
    </source>
</evidence>
<dbReference type="EMBL" id="BAAAZW010000005">
    <property type="protein sequence ID" value="GAA3959966.1"/>
    <property type="molecule type" value="Genomic_DNA"/>
</dbReference>
<feature type="compositionally biased region" description="Basic and acidic residues" evidence="1">
    <location>
        <begin position="88"/>
        <end position="98"/>
    </location>
</feature>
<organism evidence="3 4">
    <name type="scientific">Gordonia caeni</name>
    <dbReference type="NCBI Taxonomy" id="1007097"/>
    <lineage>
        <taxon>Bacteria</taxon>
        <taxon>Bacillati</taxon>
        <taxon>Actinomycetota</taxon>
        <taxon>Actinomycetes</taxon>
        <taxon>Mycobacteriales</taxon>
        <taxon>Gordoniaceae</taxon>
        <taxon>Gordonia</taxon>
    </lineage>
</organism>
<feature type="domain" description="Transposase DDE" evidence="2">
    <location>
        <begin position="5"/>
        <end position="89"/>
    </location>
</feature>